<feature type="transmembrane region" description="Helical" evidence="1">
    <location>
        <begin position="126"/>
        <end position="144"/>
    </location>
</feature>
<feature type="transmembrane region" description="Helical" evidence="1">
    <location>
        <begin position="85"/>
        <end position="106"/>
    </location>
</feature>
<dbReference type="STRING" id="494016.SAMN04487965_3166"/>
<name>A0A1M5GJS1_9GAMM</name>
<dbReference type="AlphaFoldDB" id="A0A1M5GJS1"/>
<dbReference type="Proteomes" id="UP000184170">
    <property type="component" value="Unassembled WGS sequence"/>
</dbReference>
<keyword evidence="1" id="KW-0812">Transmembrane</keyword>
<keyword evidence="1" id="KW-0472">Membrane</keyword>
<dbReference type="EMBL" id="FQVA01000006">
    <property type="protein sequence ID" value="SHG03969.1"/>
    <property type="molecule type" value="Genomic_DNA"/>
</dbReference>
<evidence type="ECO:0000256" key="1">
    <source>
        <dbReference type="SAM" id="Phobius"/>
    </source>
</evidence>
<evidence type="ECO:0000313" key="2">
    <source>
        <dbReference type="EMBL" id="SHG03969.1"/>
    </source>
</evidence>
<feature type="transmembrane region" description="Helical" evidence="1">
    <location>
        <begin position="156"/>
        <end position="173"/>
    </location>
</feature>
<proteinExistence type="predicted"/>
<evidence type="ECO:0000313" key="3">
    <source>
        <dbReference type="Proteomes" id="UP000184170"/>
    </source>
</evidence>
<dbReference type="RefSeq" id="WP_084536159.1">
    <property type="nucleotide sequence ID" value="NZ_FQVA01000006.1"/>
</dbReference>
<keyword evidence="1" id="KW-1133">Transmembrane helix</keyword>
<protein>
    <submittedName>
        <fullName evidence="2">Uncharacterized protein</fullName>
    </submittedName>
</protein>
<keyword evidence="3" id="KW-1185">Reference proteome</keyword>
<feature type="transmembrane region" description="Helical" evidence="1">
    <location>
        <begin position="53"/>
        <end position="73"/>
    </location>
</feature>
<sequence length="198" mass="23252">MEASSVAEAGIPGFATLYAHIRVILGIVVGLGLTHLLRNLARVVDEPREDRLYWIHLTWVLFAMLYLLHFWWWEFRISHTSRISFFLFLYLISYTLTLYFLCALLFPEKNSDPKDYRVLFYERRKWFFAVLALVFLIDIGDSLLKGMGYLLGLGHIYLYRNLLFFVACLVAIATRSPRYHATFAVSGILFQIYWLFGE</sequence>
<gene>
    <name evidence="2" type="ORF">SAMN04487965_3166</name>
</gene>
<dbReference type="OrthoDB" id="9803673at2"/>
<reference evidence="3" key="1">
    <citation type="submission" date="2016-11" db="EMBL/GenBank/DDBJ databases">
        <authorList>
            <person name="Varghese N."/>
            <person name="Submissions S."/>
        </authorList>
    </citation>
    <scope>NUCLEOTIDE SEQUENCE [LARGE SCALE GENOMIC DNA]</scope>
    <source>
        <strain evidence="3">CGMCC 1.7063</strain>
    </source>
</reference>
<feature type="transmembrane region" description="Helical" evidence="1">
    <location>
        <begin position="179"/>
        <end position="196"/>
    </location>
</feature>
<accession>A0A1M5GJS1</accession>
<organism evidence="2 3">
    <name type="scientific">Microbulbifer donghaiensis</name>
    <dbReference type="NCBI Taxonomy" id="494016"/>
    <lineage>
        <taxon>Bacteria</taxon>
        <taxon>Pseudomonadati</taxon>
        <taxon>Pseudomonadota</taxon>
        <taxon>Gammaproteobacteria</taxon>
        <taxon>Cellvibrionales</taxon>
        <taxon>Microbulbiferaceae</taxon>
        <taxon>Microbulbifer</taxon>
    </lineage>
</organism>
<feature type="transmembrane region" description="Helical" evidence="1">
    <location>
        <begin position="12"/>
        <end position="33"/>
    </location>
</feature>